<dbReference type="Gene3D" id="3.40.50.1820">
    <property type="entry name" value="alpha/beta hydrolase"/>
    <property type="match status" value="1"/>
</dbReference>
<evidence type="ECO:0000256" key="2">
    <source>
        <dbReference type="ARBA" id="ARBA00022797"/>
    </source>
</evidence>
<comment type="similarity">
    <text evidence="1">Belongs to the peptidase S33 family.</text>
</comment>
<dbReference type="GO" id="GO:0097176">
    <property type="term" value="P:epoxide metabolic process"/>
    <property type="evidence" value="ECO:0007669"/>
    <property type="project" value="TreeGrafter"/>
</dbReference>
<evidence type="ECO:0000313" key="7">
    <source>
        <dbReference type="Proteomes" id="UP000199206"/>
    </source>
</evidence>
<proteinExistence type="inferred from homology"/>
<reference evidence="7" key="1">
    <citation type="submission" date="2016-10" db="EMBL/GenBank/DDBJ databases">
        <authorList>
            <person name="Varghese N."/>
            <person name="Submissions S."/>
        </authorList>
    </citation>
    <scope>NUCLEOTIDE SEQUENCE [LARGE SCALE GENOMIC DNA]</scope>
    <source>
        <strain evidence="7">S6-262</strain>
    </source>
</reference>
<dbReference type="Proteomes" id="UP000199206">
    <property type="component" value="Unassembled WGS sequence"/>
</dbReference>
<feature type="active site" description="Nucleophile" evidence="4">
    <location>
        <position position="181"/>
    </location>
</feature>
<feature type="domain" description="Epoxide hydrolase N-terminal" evidence="5">
    <location>
        <begin position="7"/>
        <end position="112"/>
    </location>
</feature>
<dbReference type="PANTHER" id="PTHR21661">
    <property type="entry name" value="EPOXIDE HYDROLASE 1-RELATED"/>
    <property type="match status" value="1"/>
</dbReference>
<dbReference type="InterPro" id="IPR029058">
    <property type="entry name" value="AB_hydrolase_fold"/>
</dbReference>
<feature type="active site" description="Proton acceptor" evidence="4">
    <location>
        <position position="365"/>
    </location>
</feature>
<gene>
    <name evidence="6" type="ORF">SAMN05192583_3549</name>
</gene>
<keyword evidence="2" id="KW-0058">Aromatic hydrocarbons catabolism</keyword>
<dbReference type="STRING" id="1166340.SAMN05192583_3549"/>
<evidence type="ECO:0000256" key="1">
    <source>
        <dbReference type="ARBA" id="ARBA00010088"/>
    </source>
</evidence>
<dbReference type="EMBL" id="FOCF01000012">
    <property type="protein sequence ID" value="SEN77637.1"/>
    <property type="molecule type" value="Genomic_DNA"/>
</dbReference>
<keyword evidence="7" id="KW-1185">Reference proteome</keyword>
<accession>A0A1H8JBR0</accession>
<dbReference type="OrthoDB" id="27092at2"/>
<dbReference type="PRINTS" id="PR00412">
    <property type="entry name" value="EPOXHYDRLASE"/>
</dbReference>
<feature type="active site" description="Proton donor" evidence="4">
    <location>
        <position position="311"/>
    </location>
</feature>
<dbReference type="InterPro" id="IPR016292">
    <property type="entry name" value="Epoxide_hydrolase"/>
</dbReference>
<evidence type="ECO:0000259" key="5">
    <source>
        <dbReference type="Pfam" id="PF06441"/>
    </source>
</evidence>
<dbReference type="SUPFAM" id="SSF53474">
    <property type="entry name" value="alpha/beta-Hydrolases"/>
    <property type="match status" value="1"/>
</dbReference>
<dbReference type="RefSeq" id="WP_093667043.1">
    <property type="nucleotide sequence ID" value="NZ_FOCF01000012.1"/>
</dbReference>
<dbReference type="Pfam" id="PF06441">
    <property type="entry name" value="EHN"/>
    <property type="match status" value="1"/>
</dbReference>
<dbReference type="PIRSF" id="PIRSF001112">
    <property type="entry name" value="Epoxide_hydrolase"/>
    <property type="match status" value="1"/>
</dbReference>
<evidence type="ECO:0000256" key="3">
    <source>
        <dbReference type="ARBA" id="ARBA00022801"/>
    </source>
</evidence>
<protein>
    <submittedName>
        <fullName evidence="6">Pimeloyl-ACP methyl ester carboxylesterase</fullName>
    </submittedName>
</protein>
<keyword evidence="3" id="KW-0378">Hydrolase</keyword>
<evidence type="ECO:0000256" key="4">
    <source>
        <dbReference type="PIRSR" id="PIRSR001112-1"/>
    </source>
</evidence>
<dbReference type="PANTHER" id="PTHR21661:SF35">
    <property type="entry name" value="EPOXIDE HYDROLASE"/>
    <property type="match status" value="1"/>
</dbReference>
<name>A0A1H8JBR0_9SPHN</name>
<dbReference type="InterPro" id="IPR010497">
    <property type="entry name" value="Epoxide_hydro_N"/>
</dbReference>
<sequence length="389" mass="44103">MYQEQNVRPFTIEIDQLVLDDVRHRLQATRWTDEVEAEPWHYGPPLAYMRRVAEYWLHDFHWRAQEAALNRLHHFQTDIDGLPIHFVHEEGVGPEPLPLILTHGWPGSFIEMRHIIPLLTDPAAHGGRAEDAFTVVVPSLPGYGFSGRPTQPGMDYSVTADMWVTLMARLGYDRFGAQGGDWGSWVSTALARQHPERIIGLHLNYLSTRFRPATSASDAPVTDEEQAYLDRVARWSEEEGAYIAIQATKPLTLAYGLTDSPIGLAAWLIEKFKAWSDSDTSPEDAIAIDDILTDVMIYWATNTAHSAARFYSGSRENPFHLKPGERIVPPCGVVTLPRELPTPPRSWVERAFNIVHWTDLPRGGHFAALEQPELLAADIRDFFRPLRMQ</sequence>
<dbReference type="InterPro" id="IPR000639">
    <property type="entry name" value="Epox_hydrolase-like"/>
</dbReference>
<dbReference type="AlphaFoldDB" id="A0A1H8JBR0"/>
<organism evidence="6 7">
    <name type="scientific">Sphingomonas gellani</name>
    <dbReference type="NCBI Taxonomy" id="1166340"/>
    <lineage>
        <taxon>Bacteria</taxon>
        <taxon>Pseudomonadati</taxon>
        <taxon>Pseudomonadota</taxon>
        <taxon>Alphaproteobacteria</taxon>
        <taxon>Sphingomonadales</taxon>
        <taxon>Sphingomonadaceae</taxon>
        <taxon>Sphingomonas</taxon>
    </lineage>
</organism>
<evidence type="ECO:0000313" key="6">
    <source>
        <dbReference type="EMBL" id="SEN77637.1"/>
    </source>
</evidence>
<dbReference type="GO" id="GO:0004301">
    <property type="term" value="F:epoxide hydrolase activity"/>
    <property type="evidence" value="ECO:0007669"/>
    <property type="project" value="TreeGrafter"/>
</dbReference>